<protein>
    <submittedName>
        <fullName evidence="3">Bifunctional protein GlmU</fullName>
    </submittedName>
</protein>
<keyword evidence="1" id="KW-0808">Transferase</keyword>
<dbReference type="PANTHER" id="PTHR43584:SF8">
    <property type="entry name" value="N-ACETYLMURAMATE ALPHA-1-PHOSPHATE URIDYLYLTRANSFERASE"/>
    <property type="match status" value="1"/>
</dbReference>
<evidence type="ECO:0000313" key="3">
    <source>
        <dbReference type="EMBL" id="GJD53633.1"/>
    </source>
</evidence>
<proteinExistence type="predicted"/>
<dbReference type="RefSeq" id="WP_128566416.1">
    <property type="nucleotide sequence ID" value="NZ_BPQH01000033.1"/>
</dbReference>
<dbReference type="SUPFAM" id="SSF51161">
    <property type="entry name" value="Trimeric LpxA-like enzymes"/>
    <property type="match status" value="1"/>
</dbReference>
<dbReference type="EMBL" id="BPQH01000033">
    <property type="protein sequence ID" value="GJD53633.1"/>
    <property type="molecule type" value="Genomic_DNA"/>
</dbReference>
<name>A0ABQ4R7D7_9HYPH</name>
<sequence length="213" mass="21411">MSLIAAHVRDFPHSALAEFAAHAPWALTDAAGAVVQRLLGRLDGAYRVSGSVAVHATATIESGATLKGPVVVGPGCFVAAGAYLRGGAWLEADCVVGPGAELKSSFVLAGTTLAHFNFVGDSIVGQGVNLEAGAIIANCRNEWPGAPVAFIHEGERIETGLVKFGALVGDRVRIGANAVVAPGAILPAGTVVPRLALVDRGVAPGRPGEAGPA</sequence>
<evidence type="ECO:0000313" key="4">
    <source>
        <dbReference type="Proteomes" id="UP001055167"/>
    </source>
</evidence>
<reference evidence="3" key="2">
    <citation type="submission" date="2021-08" db="EMBL/GenBank/DDBJ databases">
        <authorList>
            <person name="Tani A."/>
            <person name="Ola A."/>
            <person name="Ogura Y."/>
            <person name="Katsura K."/>
            <person name="Hayashi T."/>
        </authorList>
    </citation>
    <scope>NUCLEOTIDE SEQUENCE</scope>
    <source>
        <strain evidence="3">KCTC 52305</strain>
    </source>
</reference>
<reference evidence="3" key="1">
    <citation type="journal article" date="2021" name="Front. Microbiol.">
        <title>Comprehensive Comparative Genomics and Phenotyping of Methylobacterium Species.</title>
        <authorList>
            <person name="Alessa O."/>
            <person name="Ogura Y."/>
            <person name="Fujitani Y."/>
            <person name="Takami H."/>
            <person name="Hayashi T."/>
            <person name="Sahin N."/>
            <person name="Tani A."/>
        </authorList>
    </citation>
    <scope>NUCLEOTIDE SEQUENCE</scope>
    <source>
        <strain evidence="3">KCTC 52305</strain>
    </source>
</reference>
<gene>
    <name evidence="3" type="primary">glmU_2</name>
    <name evidence="3" type="ORF">OPKNFCMD_6410</name>
</gene>
<evidence type="ECO:0000256" key="2">
    <source>
        <dbReference type="ARBA" id="ARBA00023315"/>
    </source>
</evidence>
<dbReference type="Gene3D" id="2.160.10.10">
    <property type="entry name" value="Hexapeptide repeat proteins"/>
    <property type="match status" value="1"/>
</dbReference>
<keyword evidence="4" id="KW-1185">Reference proteome</keyword>
<dbReference type="InterPro" id="IPR011004">
    <property type="entry name" value="Trimer_LpxA-like_sf"/>
</dbReference>
<dbReference type="InterPro" id="IPR050065">
    <property type="entry name" value="GlmU-like"/>
</dbReference>
<comment type="caution">
    <text evidence="3">The sequence shown here is derived from an EMBL/GenBank/DDBJ whole genome shotgun (WGS) entry which is preliminary data.</text>
</comment>
<organism evidence="3 4">
    <name type="scientific">Methylobacterium crusticola</name>
    <dbReference type="NCBI Taxonomy" id="1697972"/>
    <lineage>
        <taxon>Bacteria</taxon>
        <taxon>Pseudomonadati</taxon>
        <taxon>Pseudomonadota</taxon>
        <taxon>Alphaproteobacteria</taxon>
        <taxon>Hyphomicrobiales</taxon>
        <taxon>Methylobacteriaceae</taxon>
        <taxon>Methylobacterium</taxon>
    </lineage>
</organism>
<evidence type="ECO:0000256" key="1">
    <source>
        <dbReference type="ARBA" id="ARBA00022679"/>
    </source>
</evidence>
<keyword evidence="2" id="KW-0012">Acyltransferase</keyword>
<dbReference type="PANTHER" id="PTHR43584">
    <property type="entry name" value="NUCLEOTIDYL TRANSFERASE"/>
    <property type="match status" value="1"/>
</dbReference>
<accession>A0ABQ4R7D7</accession>
<dbReference type="Proteomes" id="UP001055167">
    <property type="component" value="Unassembled WGS sequence"/>
</dbReference>